<dbReference type="Pfam" id="PF13637">
    <property type="entry name" value="Ank_4"/>
    <property type="match status" value="1"/>
</dbReference>
<feature type="region of interest" description="Disordered" evidence="1">
    <location>
        <begin position="113"/>
        <end position="201"/>
    </location>
</feature>
<dbReference type="WBParaSite" id="PgE167_g001_t02">
    <property type="protein sequence ID" value="PgE167_g001_t02"/>
    <property type="gene ID" value="PgE167_g001"/>
</dbReference>
<dbReference type="Gene3D" id="1.25.40.20">
    <property type="entry name" value="Ankyrin repeat-containing domain"/>
    <property type="match status" value="1"/>
</dbReference>
<evidence type="ECO:0000256" key="1">
    <source>
        <dbReference type="SAM" id="MobiDB-lite"/>
    </source>
</evidence>
<protein>
    <submittedName>
        <fullName evidence="3">Glutaminase</fullName>
    </submittedName>
</protein>
<sequence>MQVYSEMDKIDPRKEVREVHNESISNMMYAAKTGDISAIQRYILLGVSIYERDYDERTVLHIAAAEDPEDRYGRTPLDDAKQFGWEKCVELLSEAHKSCKRGSAVAVGHTANSSITDKNSDSQKDAISSIRKGTSSSDIYGAGPESRNASSTQASIPPTVAKSQPKSAILSLHKSKNIHPAVPLPSAAVLAKKPDKRPTEL</sequence>
<reference evidence="3" key="1">
    <citation type="submission" date="2022-11" db="UniProtKB">
        <authorList>
            <consortium name="WormBaseParasite"/>
        </authorList>
    </citation>
    <scope>IDENTIFICATION</scope>
</reference>
<dbReference type="GO" id="GO:0004359">
    <property type="term" value="F:glutaminase activity"/>
    <property type="evidence" value="ECO:0007669"/>
    <property type="project" value="InterPro"/>
</dbReference>
<dbReference type="Proteomes" id="UP000887569">
    <property type="component" value="Unplaced"/>
</dbReference>
<dbReference type="PANTHER" id="PTHR12544:SF51">
    <property type="entry name" value="GLUTAMINASE 3-RELATED"/>
    <property type="match status" value="1"/>
</dbReference>
<dbReference type="PANTHER" id="PTHR12544">
    <property type="entry name" value="GLUTAMINASE"/>
    <property type="match status" value="1"/>
</dbReference>
<dbReference type="GO" id="GO:0006537">
    <property type="term" value="P:glutamate biosynthetic process"/>
    <property type="evidence" value="ECO:0007669"/>
    <property type="project" value="TreeGrafter"/>
</dbReference>
<evidence type="ECO:0000313" key="3">
    <source>
        <dbReference type="WBParaSite" id="PgE167_g001_t02"/>
    </source>
</evidence>
<accession>A0A915A1K8</accession>
<proteinExistence type="predicted"/>
<feature type="compositionally biased region" description="Basic and acidic residues" evidence="1">
    <location>
        <begin position="192"/>
        <end position="201"/>
    </location>
</feature>
<dbReference type="InterPro" id="IPR002110">
    <property type="entry name" value="Ankyrin_rpt"/>
</dbReference>
<evidence type="ECO:0000313" key="2">
    <source>
        <dbReference type="Proteomes" id="UP000887569"/>
    </source>
</evidence>
<name>A0A915A1K8_PARUN</name>
<dbReference type="SUPFAM" id="SSF48403">
    <property type="entry name" value="Ankyrin repeat"/>
    <property type="match status" value="1"/>
</dbReference>
<dbReference type="GO" id="GO:0006543">
    <property type="term" value="P:L-glutamine catabolic process"/>
    <property type="evidence" value="ECO:0007669"/>
    <property type="project" value="TreeGrafter"/>
</dbReference>
<dbReference type="AlphaFoldDB" id="A0A915A1K8"/>
<dbReference type="InterPro" id="IPR015868">
    <property type="entry name" value="Glutaminase"/>
</dbReference>
<feature type="compositionally biased region" description="Polar residues" evidence="1">
    <location>
        <begin position="147"/>
        <end position="166"/>
    </location>
</feature>
<feature type="compositionally biased region" description="Low complexity" evidence="1">
    <location>
        <begin position="180"/>
        <end position="191"/>
    </location>
</feature>
<keyword evidence="2" id="KW-1185">Reference proteome</keyword>
<dbReference type="InterPro" id="IPR036770">
    <property type="entry name" value="Ankyrin_rpt-contain_sf"/>
</dbReference>
<organism evidence="2 3">
    <name type="scientific">Parascaris univalens</name>
    <name type="common">Nematode worm</name>
    <dbReference type="NCBI Taxonomy" id="6257"/>
    <lineage>
        <taxon>Eukaryota</taxon>
        <taxon>Metazoa</taxon>
        <taxon>Ecdysozoa</taxon>
        <taxon>Nematoda</taxon>
        <taxon>Chromadorea</taxon>
        <taxon>Rhabditida</taxon>
        <taxon>Spirurina</taxon>
        <taxon>Ascaridomorpha</taxon>
        <taxon>Ascaridoidea</taxon>
        <taxon>Ascarididae</taxon>
        <taxon>Parascaris</taxon>
    </lineage>
</organism>